<dbReference type="AlphaFoldDB" id="A0A8H2WBS2"/>
<sequence length="1183" mass="133270">MDQDPKPERNGDAKFAEMDPYAAGPLEFSRAVLISKALAEHEADKCPSLERLSYLDTGDLFPSSTFPHLYQDYQPKGYSQKTITKSMSYLQNRRGSKPKPPNPVPEVPYPISVLTNGLFRQESGCDKLASDRIGEELKHDASIWRLYEEEVKEYDTEFTRERNENLNNMLLFATLFSAIVTAFIIESTNLLEQDSSEVSEQLLLLLVQSQQRIELGLPNSTPSIFERREFTPSATARLINVLWFGSLMISLGAAVIALLAQEWLRAFTLYRTRHAHDYALERHSRFKYLRDWKMLPIIDLLPTSLNFALFVFSLGLIIRLWLLDLIVAGFITAISVVVAFFYLFFIGAAVAKEACPYKSQLSSYLRLALTKWFTLKKYFPASETNPSHIEPRELDLLDWLFGNSSDPTLKSYVTQALAGLRSRGLNIPTIINNKAQISDLQRIYREKTEELAPLFSWGAYAINELRMAPTKGRNSLALCGGSNAARLAIAISEIFPYALVWKLPVSEEATHSYGNSQEAHMQARSKILSTERLHQMQPQASSITEEAFDVIDSIWAETSPALAPSAYAYLAIAELKILRHILAFKILHGKEPPAPLGHSIDMRPPTTQVKTSGSNEIDLRGRYCIVLARTALVIKSSLEYLNSKGSQAMRLAITALLKEATELVKEGKLHAVLKSSFRGAFNVPKEQLSLKIAEGDSRTRQVTYQQRRQNFELVEALLELRGDSRMNALHLEDFQVAAWNLLVVFFPAHLQQGIKSLVSGGRLPAWVFKQWQIIPLQDTPYTLHVTNKIIVEQYIALTSIAIAIQIPSVKFITSKSLIKLDDLVQDDSTLLLLILELLDSESEYKTLLDIWIEPYIEFLSAEMLESWIYTILEININRPVVNDRSLRRLCWHIVRLLGVATAYSNRGLNVFHRLVTTHSPLIEDSETVPEHPGLQMDDIMQLVQVVSDVIRLDGDTKTRGLSNLIEQVRAYISACKPCKTCLENFTEGPGFDILIKASQIETARKDATQTMATIVSHLSIAGLGVEGEVVHSLFKAIRCVFNSDNDVPLEFYLGALFQLQQLISDYGASITREDFESIKEGLKKHLDSVHVEEILDEIQKCENELLGEGHTSDAASDSGEMPRNGQSYSRPSRASAKRQNSRTLPAKSVSFQDDIDDNSQEEKPTTRRGATINIKRMSEILEY</sequence>
<evidence type="ECO:0000313" key="4">
    <source>
        <dbReference type="EMBL" id="CAE6360538.1"/>
    </source>
</evidence>
<keyword evidence="2" id="KW-0812">Transmembrane</keyword>
<feature type="transmembrane region" description="Helical" evidence="2">
    <location>
        <begin position="328"/>
        <end position="351"/>
    </location>
</feature>
<accession>A0A8H2WBS2</accession>
<proteinExistence type="predicted"/>
<dbReference type="Pfam" id="PF20153">
    <property type="entry name" value="DUF6535"/>
    <property type="match status" value="1"/>
</dbReference>
<feature type="domain" description="DUF6535" evidence="3">
    <location>
        <begin position="144"/>
        <end position="321"/>
    </location>
</feature>
<feature type="region of interest" description="Disordered" evidence="1">
    <location>
        <begin position="1109"/>
        <end position="1171"/>
    </location>
</feature>
<name>A0A8H2WBS2_9AGAM</name>
<reference evidence="4" key="1">
    <citation type="submission" date="2021-01" db="EMBL/GenBank/DDBJ databases">
        <authorList>
            <person name="Kaushik A."/>
        </authorList>
    </citation>
    <scope>NUCLEOTIDE SEQUENCE</scope>
    <source>
        <strain evidence="4">AG1-1A</strain>
    </source>
</reference>
<dbReference type="EMBL" id="CAJMWR010000250">
    <property type="protein sequence ID" value="CAE6360538.1"/>
    <property type="molecule type" value="Genomic_DNA"/>
</dbReference>
<feature type="transmembrane region" description="Helical" evidence="2">
    <location>
        <begin position="297"/>
        <end position="322"/>
    </location>
</feature>
<evidence type="ECO:0000256" key="2">
    <source>
        <dbReference type="SAM" id="Phobius"/>
    </source>
</evidence>
<keyword evidence="2" id="KW-0472">Membrane</keyword>
<evidence type="ECO:0000259" key="3">
    <source>
        <dbReference type="Pfam" id="PF20153"/>
    </source>
</evidence>
<evidence type="ECO:0000256" key="1">
    <source>
        <dbReference type="SAM" id="MobiDB-lite"/>
    </source>
</evidence>
<dbReference type="InterPro" id="IPR045338">
    <property type="entry name" value="DUF6535"/>
</dbReference>
<comment type="caution">
    <text evidence="4">The sequence shown here is derived from an EMBL/GenBank/DDBJ whole genome shotgun (WGS) entry which is preliminary data.</text>
</comment>
<gene>
    <name evidence="4" type="ORF">RDB_LOCUS13236</name>
</gene>
<keyword evidence="2" id="KW-1133">Transmembrane helix</keyword>
<protein>
    <recommendedName>
        <fullName evidence="3">DUF6535 domain-containing protein</fullName>
    </recommendedName>
</protein>
<dbReference type="Proteomes" id="UP000663840">
    <property type="component" value="Unassembled WGS sequence"/>
</dbReference>
<organism evidence="4 5">
    <name type="scientific">Rhizoctonia solani</name>
    <dbReference type="NCBI Taxonomy" id="456999"/>
    <lineage>
        <taxon>Eukaryota</taxon>
        <taxon>Fungi</taxon>
        <taxon>Dikarya</taxon>
        <taxon>Basidiomycota</taxon>
        <taxon>Agaricomycotina</taxon>
        <taxon>Agaricomycetes</taxon>
        <taxon>Cantharellales</taxon>
        <taxon>Ceratobasidiaceae</taxon>
        <taxon>Rhizoctonia</taxon>
    </lineage>
</organism>
<feature type="compositionally biased region" description="Polar residues" evidence="1">
    <location>
        <begin position="1124"/>
        <end position="1134"/>
    </location>
</feature>
<feature type="transmembrane region" description="Helical" evidence="2">
    <location>
        <begin position="241"/>
        <end position="264"/>
    </location>
</feature>
<evidence type="ECO:0000313" key="5">
    <source>
        <dbReference type="Proteomes" id="UP000663840"/>
    </source>
</evidence>